<dbReference type="GO" id="GO:0015031">
    <property type="term" value="P:protein transport"/>
    <property type="evidence" value="ECO:0007669"/>
    <property type="project" value="UniProtKB-KW"/>
</dbReference>
<dbReference type="InterPro" id="IPR019529">
    <property type="entry name" value="Syntaxin-18_N"/>
</dbReference>
<evidence type="ECO:0000256" key="9">
    <source>
        <dbReference type="ARBA" id="ARBA00022927"/>
    </source>
</evidence>
<keyword evidence="19" id="KW-1185">Reference proteome</keyword>
<keyword evidence="7" id="KW-0256">Endoplasmic reticulum</keyword>
<comment type="caution">
    <text evidence="18">The sequence shown here is derived from an EMBL/GenBank/DDBJ whole genome shotgun (WGS) entry which is preliminary data.</text>
</comment>
<comment type="similarity">
    <text evidence="3">Belongs to the syntaxin family.</text>
</comment>
<dbReference type="EMBL" id="CAIIXF020000010">
    <property type="protein sequence ID" value="CAH1797127.1"/>
    <property type="molecule type" value="Genomic_DNA"/>
</dbReference>
<dbReference type="Pfam" id="PF10496">
    <property type="entry name" value="Syntaxin-18_N"/>
    <property type="match status" value="1"/>
</dbReference>
<keyword evidence="5" id="KW-0813">Transport</keyword>
<dbReference type="GO" id="GO:0031201">
    <property type="term" value="C:SNARE complex"/>
    <property type="evidence" value="ECO:0007669"/>
    <property type="project" value="TreeGrafter"/>
</dbReference>
<dbReference type="SUPFAM" id="SSF58038">
    <property type="entry name" value="SNARE fusion complex"/>
    <property type="match status" value="1"/>
</dbReference>
<evidence type="ECO:0000256" key="12">
    <source>
        <dbReference type="ARBA" id="ARBA00023136"/>
    </source>
</evidence>
<feature type="region of interest" description="Disordered" evidence="15">
    <location>
        <begin position="163"/>
        <end position="219"/>
    </location>
</feature>
<evidence type="ECO:0000256" key="10">
    <source>
        <dbReference type="ARBA" id="ARBA00022989"/>
    </source>
</evidence>
<dbReference type="Proteomes" id="UP000749559">
    <property type="component" value="Unassembled WGS sequence"/>
</dbReference>
<dbReference type="Gene3D" id="1.20.5.110">
    <property type="match status" value="1"/>
</dbReference>
<evidence type="ECO:0000313" key="18">
    <source>
        <dbReference type="EMBL" id="CAH1797127.1"/>
    </source>
</evidence>
<dbReference type="FunFam" id="1.20.5.110:FF:000015">
    <property type="entry name" value="Syntaxin-18, putative"/>
    <property type="match status" value="1"/>
</dbReference>
<evidence type="ECO:0000256" key="16">
    <source>
        <dbReference type="SAM" id="Phobius"/>
    </source>
</evidence>
<sequence>MADITNLFKATVKAVKTRQKSQGLEIDKNHIFPHAKVKTEFSKKSKEVINSITQLRDFLQTHRKDYINPSSYIKSDKSGMTDAERDQIDEDAQSFMKTCSAAIQSLKQSSNENNVSEQTRDHRQAVFKLMDNYLKLVCKMYSEQRAIRVKRVVDRKRISRLEPEHKRSKKSELNEAKTDKETDIKDAETKDSEATTEPKRVPSIPVFDDDDSANEEELSPEEVQLFQAENEQLFEEMNSMVDEVRQIEGKVVEISRLQEIFTEKVLEQEKDIDRIADTVVSSTENIKDANEEIREAMKNNAGFRVWILFFLVVLTFSLLFLDWYNN</sequence>
<keyword evidence="12 16" id="KW-0472">Membrane</keyword>
<evidence type="ECO:0000256" key="3">
    <source>
        <dbReference type="ARBA" id="ARBA00009063"/>
    </source>
</evidence>
<dbReference type="InterPro" id="IPR000727">
    <property type="entry name" value="T_SNARE_dom"/>
</dbReference>
<keyword evidence="9" id="KW-0653">Protein transport</keyword>
<dbReference type="PANTHER" id="PTHR15959:SF0">
    <property type="entry name" value="SYNTAXIN-18"/>
    <property type="match status" value="1"/>
</dbReference>
<keyword evidence="6 16" id="KW-0812">Transmembrane</keyword>
<evidence type="ECO:0000259" key="17">
    <source>
        <dbReference type="PROSITE" id="PS50192"/>
    </source>
</evidence>
<organism evidence="18 19">
    <name type="scientific">Owenia fusiformis</name>
    <name type="common">Polychaete worm</name>
    <dbReference type="NCBI Taxonomy" id="6347"/>
    <lineage>
        <taxon>Eukaryota</taxon>
        <taxon>Metazoa</taxon>
        <taxon>Spiralia</taxon>
        <taxon>Lophotrochozoa</taxon>
        <taxon>Annelida</taxon>
        <taxon>Polychaeta</taxon>
        <taxon>Sedentaria</taxon>
        <taxon>Canalipalpata</taxon>
        <taxon>Sabellida</taxon>
        <taxon>Oweniida</taxon>
        <taxon>Oweniidae</taxon>
        <taxon>Owenia</taxon>
    </lineage>
</organism>
<feature type="coiled-coil region" evidence="14">
    <location>
        <begin position="223"/>
        <end position="250"/>
    </location>
</feature>
<comment type="function">
    <text evidence="1">Syntaxin that may be involved in targeting and fusion of Golgi-derived retrograde transport vesicles with the ER.</text>
</comment>
<keyword evidence="11 14" id="KW-0175">Coiled coil</keyword>
<evidence type="ECO:0000256" key="7">
    <source>
        <dbReference type="ARBA" id="ARBA00022824"/>
    </source>
</evidence>
<evidence type="ECO:0000256" key="1">
    <source>
        <dbReference type="ARBA" id="ARBA00003746"/>
    </source>
</evidence>
<dbReference type="GO" id="GO:0006890">
    <property type="term" value="P:retrograde vesicle-mediated transport, Golgi to endoplasmic reticulum"/>
    <property type="evidence" value="ECO:0007669"/>
    <property type="project" value="TreeGrafter"/>
</dbReference>
<proteinExistence type="inferred from homology"/>
<evidence type="ECO:0000256" key="11">
    <source>
        <dbReference type="ARBA" id="ARBA00023054"/>
    </source>
</evidence>
<dbReference type="PROSITE" id="PS50192">
    <property type="entry name" value="T_SNARE"/>
    <property type="match status" value="1"/>
</dbReference>
<evidence type="ECO:0000256" key="5">
    <source>
        <dbReference type="ARBA" id="ARBA00022448"/>
    </source>
</evidence>
<dbReference type="OrthoDB" id="342981at2759"/>
<evidence type="ECO:0000256" key="15">
    <source>
        <dbReference type="SAM" id="MobiDB-lite"/>
    </source>
</evidence>
<evidence type="ECO:0000256" key="6">
    <source>
        <dbReference type="ARBA" id="ARBA00022692"/>
    </source>
</evidence>
<name>A0A8J1TZ23_OWEFU</name>
<gene>
    <name evidence="18" type="ORF">OFUS_LOCUS21463</name>
</gene>
<comment type="subcellular location">
    <subcellularLocation>
        <location evidence="13">Endomembrane system</location>
        <topology evidence="13">Single-pass type IV membrane protein</topology>
    </subcellularLocation>
    <subcellularLocation>
        <location evidence="2">Endoplasmic reticulum membrane</location>
        <topology evidence="2">Single-pass membrane protein</topology>
    </subcellularLocation>
</comment>
<protein>
    <recommendedName>
        <fullName evidence="4">Syntaxin-18</fullName>
    </recommendedName>
</protein>
<reference evidence="18" key="1">
    <citation type="submission" date="2022-03" db="EMBL/GenBank/DDBJ databases">
        <authorList>
            <person name="Martin C."/>
        </authorList>
    </citation>
    <scope>NUCLEOTIDE SEQUENCE</scope>
</reference>
<evidence type="ECO:0000313" key="19">
    <source>
        <dbReference type="Proteomes" id="UP000749559"/>
    </source>
</evidence>
<evidence type="ECO:0000256" key="8">
    <source>
        <dbReference type="ARBA" id="ARBA00022892"/>
    </source>
</evidence>
<dbReference type="CDD" id="cd15850">
    <property type="entry name" value="SNARE_syntaxin18"/>
    <property type="match status" value="1"/>
</dbReference>
<evidence type="ECO:0000256" key="4">
    <source>
        <dbReference type="ARBA" id="ARBA00019409"/>
    </source>
</evidence>
<accession>A0A8J1TZ23</accession>
<feature type="domain" description="T-SNARE coiled-coil homology" evidence="17">
    <location>
        <begin position="234"/>
        <end position="296"/>
    </location>
</feature>
<feature type="compositionally biased region" description="Basic and acidic residues" evidence="15">
    <location>
        <begin position="163"/>
        <end position="200"/>
    </location>
</feature>
<keyword evidence="8" id="KW-0931">ER-Golgi transport</keyword>
<dbReference type="AlphaFoldDB" id="A0A8J1TZ23"/>
<evidence type="ECO:0000256" key="13">
    <source>
        <dbReference type="ARBA" id="ARBA00046280"/>
    </source>
</evidence>
<keyword evidence="10 16" id="KW-1133">Transmembrane helix</keyword>
<evidence type="ECO:0000256" key="14">
    <source>
        <dbReference type="SAM" id="Coils"/>
    </source>
</evidence>
<evidence type="ECO:0000256" key="2">
    <source>
        <dbReference type="ARBA" id="ARBA00004389"/>
    </source>
</evidence>
<dbReference type="PANTHER" id="PTHR15959">
    <property type="entry name" value="SYNTAXIN-18"/>
    <property type="match status" value="1"/>
</dbReference>
<feature type="compositionally biased region" description="Acidic residues" evidence="15">
    <location>
        <begin position="207"/>
        <end position="219"/>
    </location>
</feature>
<dbReference type="GO" id="GO:0005789">
    <property type="term" value="C:endoplasmic reticulum membrane"/>
    <property type="evidence" value="ECO:0007669"/>
    <property type="project" value="UniProtKB-SubCell"/>
</dbReference>
<feature type="transmembrane region" description="Helical" evidence="16">
    <location>
        <begin position="303"/>
        <end position="324"/>
    </location>
</feature>